<reference evidence="2 3" key="1">
    <citation type="journal article" date="2012" name="Int. J. Syst. Evol. Microbiol.">
        <title>Shewanella dokdonensis sp. nov., isolated from seawater.</title>
        <authorList>
            <person name="Sung H.R."/>
            <person name="Yoon J.H."/>
            <person name="Ghim S.Y."/>
        </authorList>
    </citation>
    <scope>NUCLEOTIDE SEQUENCE [LARGE SCALE GENOMIC DNA]</scope>
    <source>
        <strain evidence="2 3">DSM 23626</strain>
    </source>
</reference>
<evidence type="ECO:0000259" key="1">
    <source>
        <dbReference type="Pfam" id="PF04606"/>
    </source>
</evidence>
<proteinExistence type="predicted"/>
<sequence length="96" mass="10608">MSKGNGNGMYCPNCGARAFLRRTKQMSDHTRERLYVCGNIEGDKPCGMSFVAIEEVQRMVVPPAELYPGKTALPMSRCAQRLYGQTKAPHDSGAIR</sequence>
<protein>
    <submittedName>
        <fullName evidence="2">Ogr/Delta-like zinc finger family protein</fullName>
    </submittedName>
</protein>
<evidence type="ECO:0000313" key="2">
    <source>
        <dbReference type="EMBL" id="QVK23291.1"/>
    </source>
</evidence>
<evidence type="ECO:0000313" key="3">
    <source>
        <dbReference type="Proteomes" id="UP000676428"/>
    </source>
</evidence>
<accession>A0ABX8DF08</accession>
<keyword evidence="3" id="KW-1185">Reference proteome</keyword>
<gene>
    <name evidence="2" type="ORF">KHX94_00130</name>
</gene>
<feature type="domain" description="Zinc finger Ogr/Delta-type" evidence="1">
    <location>
        <begin position="11"/>
        <end position="60"/>
    </location>
</feature>
<organism evidence="2 3">
    <name type="scientific">Shewanella dokdonensis</name>
    <dbReference type="NCBI Taxonomy" id="712036"/>
    <lineage>
        <taxon>Bacteria</taxon>
        <taxon>Pseudomonadati</taxon>
        <taxon>Pseudomonadota</taxon>
        <taxon>Gammaproteobacteria</taxon>
        <taxon>Alteromonadales</taxon>
        <taxon>Shewanellaceae</taxon>
        <taxon>Shewanella</taxon>
    </lineage>
</organism>
<dbReference type="Pfam" id="PF04606">
    <property type="entry name" value="Ogr_Delta"/>
    <property type="match status" value="1"/>
</dbReference>
<dbReference type="Proteomes" id="UP000676428">
    <property type="component" value="Chromosome"/>
</dbReference>
<dbReference type="InterPro" id="IPR007684">
    <property type="entry name" value="Znf_Ogr/Delta"/>
</dbReference>
<dbReference type="RefSeq" id="WP_213681923.1">
    <property type="nucleotide sequence ID" value="NZ_CP074572.1"/>
</dbReference>
<dbReference type="EMBL" id="CP074572">
    <property type="protein sequence ID" value="QVK23291.1"/>
    <property type="molecule type" value="Genomic_DNA"/>
</dbReference>
<name>A0ABX8DF08_9GAMM</name>